<gene>
    <name evidence="2" type="ORF">B2M20_01850</name>
</gene>
<dbReference type="Proteomes" id="UP000189940">
    <property type="component" value="Unassembled WGS sequence"/>
</dbReference>
<name>A0A1V4I240_NITVU</name>
<evidence type="ECO:0000313" key="2">
    <source>
        <dbReference type="EMBL" id="OPH84273.1"/>
    </source>
</evidence>
<keyword evidence="1" id="KW-0472">Membrane</keyword>
<keyword evidence="3" id="KW-1185">Reference proteome</keyword>
<dbReference type="AlphaFoldDB" id="A0A1V4I240"/>
<proteinExistence type="predicted"/>
<protein>
    <submittedName>
        <fullName evidence="2">Uncharacterized protein</fullName>
    </submittedName>
</protein>
<keyword evidence="1" id="KW-0812">Transmembrane</keyword>
<evidence type="ECO:0000313" key="3">
    <source>
        <dbReference type="Proteomes" id="UP000189940"/>
    </source>
</evidence>
<accession>A0A1V4I240</accession>
<dbReference type="OrthoDB" id="7577072at2"/>
<dbReference type="EMBL" id="MWPQ01000005">
    <property type="protein sequence ID" value="OPH84273.1"/>
    <property type="molecule type" value="Genomic_DNA"/>
</dbReference>
<evidence type="ECO:0000256" key="1">
    <source>
        <dbReference type="SAM" id="Phobius"/>
    </source>
</evidence>
<dbReference type="RefSeq" id="WP_079445410.1">
    <property type="nucleotide sequence ID" value="NZ_MWPQ01000005.1"/>
</dbReference>
<organism evidence="2 3">
    <name type="scientific">Nitrobacter vulgaris</name>
    <dbReference type="NCBI Taxonomy" id="29421"/>
    <lineage>
        <taxon>Bacteria</taxon>
        <taxon>Pseudomonadati</taxon>
        <taxon>Pseudomonadota</taxon>
        <taxon>Alphaproteobacteria</taxon>
        <taxon>Hyphomicrobiales</taxon>
        <taxon>Nitrobacteraceae</taxon>
        <taxon>Nitrobacter</taxon>
    </lineage>
</organism>
<feature type="transmembrane region" description="Helical" evidence="1">
    <location>
        <begin position="44"/>
        <end position="63"/>
    </location>
</feature>
<sequence length="87" mass="9678">MALCAQPLSDEKPLLLAEVPLFAWFTFFALVYGSAMLARWLPTMIKTVLGVMLVVGPLALALLRRHIRIEAAKGPDALYRKRIAANR</sequence>
<comment type="caution">
    <text evidence="2">The sequence shown here is derived from an EMBL/GenBank/DDBJ whole genome shotgun (WGS) entry which is preliminary data.</text>
</comment>
<reference evidence="2 3" key="1">
    <citation type="submission" date="2017-02" db="EMBL/GenBank/DDBJ databases">
        <title>Genome sequence of the nitrite-oxidizing bacterium Nitrobacter vulgaris strain Ab1.</title>
        <authorList>
            <person name="Mellbye B.L."/>
            <person name="Davis E.W."/>
            <person name="Spieck E."/>
            <person name="Chang J.H."/>
            <person name="Bottomley P.J."/>
            <person name="Sayavedra-Soto L.A."/>
        </authorList>
    </citation>
    <scope>NUCLEOTIDE SEQUENCE [LARGE SCALE GENOMIC DNA]</scope>
    <source>
        <strain evidence="2 3">Ab1</strain>
    </source>
</reference>
<feature type="transmembrane region" description="Helical" evidence="1">
    <location>
        <begin position="21"/>
        <end position="38"/>
    </location>
</feature>
<keyword evidence="1" id="KW-1133">Transmembrane helix</keyword>